<evidence type="ECO:0000256" key="2">
    <source>
        <dbReference type="ARBA" id="ARBA00023136"/>
    </source>
</evidence>
<dbReference type="InterPro" id="IPR032710">
    <property type="entry name" value="NTF2-like_dom_sf"/>
</dbReference>
<dbReference type="RefSeq" id="WP_192758583.1">
    <property type="nucleotide sequence ID" value="NZ_JADBDZ010000001.1"/>
</dbReference>
<keyword evidence="3" id="KW-1133">Transmembrane helix</keyword>
<dbReference type="PANTHER" id="PTHR37042">
    <property type="entry name" value="OUTER MEMBRANE PROTEIN RV1973"/>
    <property type="match status" value="1"/>
</dbReference>
<dbReference type="SUPFAM" id="SSF54427">
    <property type="entry name" value="NTF2-like"/>
    <property type="match status" value="1"/>
</dbReference>
<dbReference type="EMBL" id="JADBDZ010000001">
    <property type="protein sequence ID" value="MBE1531783.1"/>
    <property type="molecule type" value="Genomic_DNA"/>
</dbReference>
<evidence type="ECO:0000313" key="5">
    <source>
        <dbReference type="Proteomes" id="UP000627838"/>
    </source>
</evidence>
<evidence type="ECO:0000313" key="4">
    <source>
        <dbReference type="EMBL" id="MBE1531783.1"/>
    </source>
</evidence>
<accession>A0ABR9JMW7</accession>
<feature type="transmembrane region" description="Helical" evidence="3">
    <location>
        <begin position="12"/>
        <end position="33"/>
    </location>
</feature>
<sequence length="171" mass="18579">MDDGPDLVQRTAVALAVLAALFAVWGGWSWYAAAHDDGAAYSRVRAEVLRAGEQSAQNLNTLDYRTVDADLRTWRESTTGELHREIAQGRAAFEKQVRESKTVTSAEVLEAAVAELDVRSGRARVLLAVEITVTPPEGDPVVKQDRLVARLDRADGGWKVSGLGRAPRDAL</sequence>
<dbReference type="PANTHER" id="PTHR37042:SF4">
    <property type="entry name" value="OUTER MEMBRANE PROTEIN RV1973"/>
    <property type="match status" value="1"/>
</dbReference>
<reference evidence="4 5" key="1">
    <citation type="submission" date="2020-10" db="EMBL/GenBank/DDBJ databases">
        <title>Sequencing the genomes of 1000 actinobacteria strains.</title>
        <authorList>
            <person name="Klenk H.-P."/>
        </authorList>
    </citation>
    <scope>NUCLEOTIDE SEQUENCE [LARGE SCALE GENOMIC DNA]</scope>
    <source>
        <strain evidence="4 5">DSM 46744</strain>
    </source>
</reference>
<protein>
    <submittedName>
        <fullName evidence="4">Mce-associated membrane protein</fullName>
    </submittedName>
</protein>
<gene>
    <name evidence="4" type="ORF">H4W34_001616</name>
</gene>
<keyword evidence="3" id="KW-0812">Transmembrane</keyword>
<proteinExistence type="predicted"/>
<comment type="subcellular location">
    <subcellularLocation>
        <location evidence="1">Membrane</location>
    </subcellularLocation>
</comment>
<evidence type="ECO:0000256" key="1">
    <source>
        <dbReference type="ARBA" id="ARBA00004370"/>
    </source>
</evidence>
<evidence type="ECO:0000256" key="3">
    <source>
        <dbReference type="SAM" id="Phobius"/>
    </source>
</evidence>
<comment type="caution">
    <text evidence="4">The sequence shown here is derived from an EMBL/GenBank/DDBJ whole genome shotgun (WGS) entry which is preliminary data.</text>
</comment>
<name>A0ABR9JMW7_9ACTN</name>
<keyword evidence="5" id="KW-1185">Reference proteome</keyword>
<dbReference type="Proteomes" id="UP000627838">
    <property type="component" value="Unassembled WGS sequence"/>
</dbReference>
<organism evidence="4 5">
    <name type="scientific">Actinomadura algeriensis</name>
    <dbReference type="NCBI Taxonomy" id="1679523"/>
    <lineage>
        <taxon>Bacteria</taxon>
        <taxon>Bacillati</taxon>
        <taxon>Actinomycetota</taxon>
        <taxon>Actinomycetes</taxon>
        <taxon>Streptosporangiales</taxon>
        <taxon>Thermomonosporaceae</taxon>
        <taxon>Actinomadura</taxon>
    </lineage>
</organism>
<keyword evidence="2 3" id="KW-0472">Membrane</keyword>